<evidence type="ECO:0000256" key="3">
    <source>
        <dbReference type="RuleBase" id="RU363015"/>
    </source>
</evidence>
<comment type="similarity">
    <text evidence="2 3">Belongs to the LOG family.</text>
</comment>
<dbReference type="EMBL" id="NEXX01000001">
    <property type="protein sequence ID" value="OUY08848.1"/>
    <property type="molecule type" value="Genomic_DNA"/>
</dbReference>
<dbReference type="PANTHER" id="PTHR31223">
    <property type="entry name" value="LOG FAMILY PROTEIN YJL055W"/>
    <property type="match status" value="1"/>
</dbReference>
<dbReference type="Pfam" id="PF03641">
    <property type="entry name" value="Lysine_decarbox"/>
    <property type="match status" value="1"/>
</dbReference>
<keyword evidence="5" id="KW-1185">Reference proteome</keyword>
<dbReference type="EC" id="3.2.2.n1" evidence="3"/>
<dbReference type="PANTHER" id="PTHR31223:SF70">
    <property type="entry name" value="LOG FAMILY PROTEIN YJL055W"/>
    <property type="match status" value="1"/>
</dbReference>
<keyword evidence="3" id="KW-0378">Hydrolase</keyword>
<organism evidence="4 5">
    <name type="scientific">Acinetobacter populi</name>
    <dbReference type="NCBI Taxonomy" id="1582270"/>
    <lineage>
        <taxon>Bacteria</taxon>
        <taxon>Pseudomonadati</taxon>
        <taxon>Pseudomonadota</taxon>
        <taxon>Gammaproteobacteria</taxon>
        <taxon>Moraxellales</taxon>
        <taxon>Moraxellaceae</taxon>
        <taxon>Acinetobacter</taxon>
    </lineage>
</organism>
<gene>
    <name evidence="4" type="ORF">CAP51_04320</name>
</gene>
<dbReference type="AlphaFoldDB" id="A0A1Z9Z2Y0"/>
<dbReference type="InterPro" id="IPR031100">
    <property type="entry name" value="LOG_fam"/>
</dbReference>
<sequence length="193" mass="21202">MQSICIFCGSSAGNDPVYLQVAQSVGEVLAKKGLTLVYGGGKVGLMGAVADSVLAHGGKVLGVMPKHLVDREIAHNGITELYVVDNMHERKQKMAELSDGFVALAGGAGTLEEIFEQWTWAQLGIHQKPCAFLNTKGYYDPLLQMIEHMVDKQFTKTRYAEMLTQSDDIEDILKAFANYQPPEAKWQNSNVQP</sequence>
<proteinExistence type="inferred from homology"/>
<comment type="caution">
    <text evidence="4">The sequence shown here is derived from an EMBL/GenBank/DDBJ whole genome shotgun (WGS) entry which is preliminary data.</text>
</comment>
<dbReference type="GO" id="GO:0008714">
    <property type="term" value="F:AMP nucleosidase activity"/>
    <property type="evidence" value="ECO:0007669"/>
    <property type="project" value="UniProtKB-EC"/>
</dbReference>
<dbReference type="RefSeq" id="WP_087619502.1">
    <property type="nucleotide sequence ID" value="NZ_JAKVJF010000003.1"/>
</dbReference>
<dbReference type="Proteomes" id="UP000196536">
    <property type="component" value="Unassembled WGS sequence"/>
</dbReference>
<keyword evidence="3" id="KW-0203">Cytokinin biosynthesis</keyword>
<reference evidence="4 5" key="1">
    <citation type="submission" date="2017-05" db="EMBL/GenBank/DDBJ databases">
        <title>Acinetobacter populi ANC 5415 (= PBJ7), whole genome shotgun sequencing project.</title>
        <authorList>
            <person name="Nemec A."/>
            <person name="Radolfova-Krizova L."/>
        </authorList>
    </citation>
    <scope>NUCLEOTIDE SEQUENCE [LARGE SCALE GENOMIC DNA]</scope>
    <source>
        <strain evidence="4 5">PBJ7</strain>
    </source>
</reference>
<dbReference type="SUPFAM" id="SSF102405">
    <property type="entry name" value="MCP/YpsA-like"/>
    <property type="match status" value="1"/>
</dbReference>
<dbReference type="GO" id="GO:0005829">
    <property type="term" value="C:cytosol"/>
    <property type="evidence" value="ECO:0007669"/>
    <property type="project" value="TreeGrafter"/>
</dbReference>
<evidence type="ECO:0000313" key="4">
    <source>
        <dbReference type="EMBL" id="OUY08848.1"/>
    </source>
</evidence>
<evidence type="ECO:0000313" key="5">
    <source>
        <dbReference type="Proteomes" id="UP000196536"/>
    </source>
</evidence>
<dbReference type="Gene3D" id="3.40.50.450">
    <property type="match status" value="1"/>
</dbReference>
<dbReference type="OrthoDB" id="9801098at2"/>
<dbReference type="NCBIfam" id="TIGR00730">
    <property type="entry name" value="Rossman fold protein, TIGR00730 family"/>
    <property type="match status" value="1"/>
</dbReference>
<accession>A0A1Z9Z2Y0</accession>
<evidence type="ECO:0000256" key="2">
    <source>
        <dbReference type="ARBA" id="ARBA00006763"/>
    </source>
</evidence>
<comment type="catalytic activity">
    <reaction evidence="1">
        <text>AMP + H2O = D-ribose 5-phosphate + adenine</text>
        <dbReference type="Rhea" id="RHEA:20129"/>
        <dbReference type="ChEBI" id="CHEBI:15377"/>
        <dbReference type="ChEBI" id="CHEBI:16708"/>
        <dbReference type="ChEBI" id="CHEBI:78346"/>
        <dbReference type="ChEBI" id="CHEBI:456215"/>
        <dbReference type="EC" id="3.2.2.4"/>
    </reaction>
</comment>
<dbReference type="GO" id="GO:0009691">
    <property type="term" value="P:cytokinin biosynthetic process"/>
    <property type="evidence" value="ECO:0007669"/>
    <property type="project" value="UniProtKB-UniRule"/>
</dbReference>
<evidence type="ECO:0000256" key="1">
    <source>
        <dbReference type="ARBA" id="ARBA00000274"/>
    </source>
</evidence>
<protein>
    <recommendedName>
        <fullName evidence="3">Cytokinin riboside 5'-monophosphate phosphoribohydrolase</fullName>
        <ecNumber evidence="3">3.2.2.n1</ecNumber>
    </recommendedName>
</protein>
<dbReference type="FunFam" id="3.40.50.450:FF:000012">
    <property type="entry name" value="LOG family protein YvdD"/>
    <property type="match status" value="1"/>
</dbReference>
<dbReference type="InterPro" id="IPR005269">
    <property type="entry name" value="LOG"/>
</dbReference>
<name>A0A1Z9Z2Y0_9GAMM</name>